<dbReference type="InterPro" id="IPR000873">
    <property type="entry name" value="AMP-dep_synth/lig_dom"/>
</dbReference>
<dbReference type="InterPro" id="IPR020806">
    <property type="entry name" value="PKS_PP-bd"/>
</dbReference>
<dbReference type="PROSITE" id="PS00455">
    <property type="entry name" value="AMP_BINDING"/>
    <property type="match status" value="1"/>
</dbReference>
<dbReference type="Pfam" id="PF00550">
    <property type="entry name" value="PP-binding"/>
    <property type="match status" value="1"/>
</dbReference>
<proteinExistence type="predicted"/>
<dbReference type="InterPro" id="IPR036736">
    <property type="entry name" value="ACP-like_sf"/>
</dbReference>
<dbReference type="Gene3D" id="2.30.38.10">
    <property type="entry name" value="Luciferase, Domain 3"/>
    <property type="match status" value="1"/>
</dbReference>
<dbReference type="InterPro" id="IPR025110">
    <property type="entry name" value="AMP-bd_C"/>
</dbReference>
<dbReference type="InterPro" id="IPR045851">
    <property type="entry name" value="AMP-bd_C_sf"/>
</dbReference>
<keyword evidence="1" id="KW-0596">Phosphopantetheine</keyword>
<evidence type="ECO:0000313" key="6">
    <source>
        <dbReference type="Proteomes" id="UP001139485"/>
    </source>
</evidence>
<dbReference type="EMBL" id="JAMOIL010000041">
    <property type="protein sequence ID" value="MCM0622628.1"/>
    <property type="molecule type" value="Genomic_DNA"/>
</dbReference>
<accession>A0A9X2IH28</accession>
<evidence type="ECO:0000313" key="5">
    <source>
        <dbReference type="EMBL" id="MCM0622628.1"/>
    </source>
</evidence>
<name>A0A9X2IH28_9ACTN</name>
<dbReference type="GO" id="GO:0005737">
    <property type="term" value="C:cytoplasm"/>
    <property type="evidence" value="ECO:0007669"/>
    <property type="project" value="TreeGrafter"/>
</dbReference>
<dbReference type="PROSITE" id="PS50075">
    <property type="entry name" value="CARRIER"/>
    <property type="match status" value="1"/>
</dbReference>
<organism evidence="5 6">
    <name type="scientific">Nocardioides bruguierae</name>
    <dbReference type="NCBI Taxonomy" id="2945102"/>
    <lineage>
        <taxon>Bacteria</taxon>
        <taxon>Bacillati</taxon>
        <taxon>Actinomycetota</taxon>
        <taxon>Actinomycetes</taxon>
        <taxon>Propionibacteriales</taxon>
        <taxon>Nocardioidaceae</taxon>
        <taxon>Nocardioides</taxon>
    </lineage>
</organism>
<dbReference type="GO" id="GO:0044550">
    <property type="term" value="P:secondary metabolite biosynthetic process"/>
    <property type="evidence" value="ECO:0007669"/>
    <property type="project" value="TreeGrafter"/>
</dbReference>
<dbReference type="NCBIfam" id="TIGR01733">
    <property type="entry name" value="AA-adenyl-dom"/>
    <property type="match status" value="1"/>
</dbReference>
<dbReference type="PANTHER" id="PTHR45527:SF1">
    <property type="entry name" value="FATTY ACID SYNTHASE"/>
    <property type="match status" value="1"/>
</dbReference>
<dbReference type="Gene3D" id="3.30.300.30">
    <property type="match status" value="1"/>
</dbReference>
<sequence length="597" mass="63780">MEDRVAVGGATNRLTYRQLTGAVGQYARSLMRSGVRGGDVVVVEVPRSPEEVIAVLAVLSVGATYVSMDAAAPPPRLGVMAELVKPRAVIGRTDRARQIASLSAAECVVLDPPDPTAFDADSDAPTPVPVGPESAAYIGFTSGSTGAPKAVVVPHRAVIRLMRAADGFVRSDADDTEVWLRLAPLAFDASTFELFCCLFRGAELAVYPDGPVSPKELADFLAARGVTVAWLTAGLFRTVADEAPEAFASLTQLVTGGDVVPADRVRAVLDRAAGSLAVTNGYGPTENTTFSTTFTARSASDWVGSFPIGEPIEGTEVKVLTEDGTDVPAPGAPSTTHGEGSATGEMGELLVGGVGLSLGYLGDPEQTAQRFVVIDGMRFYRTGDLVRWDEDGKALQFCGRIDRQIKIRGHRVELEDVEATVRRQAEVRDCHVRVAPNATTAQLVAYVVAQDQAATDPTILRDSLREQLPAYMQPDQLVLVKQLPLNANGKIDESRLADLAAATSARRLPEASPGDRPADSALRLESQIELVWCEVLGLDAIEYDEAFFDVGGDSLTIGTVHTRLRELYPAHDLKVIDLFTHPTIQELADHLRSRDEG</sequence>
<gene>
    <name evidence="5" type="ORF">M8330_20265</name>
</gene>
<evidence type="ECO:0000256" key="2">
    <source>
        <dbReference type="ARBA" id="ARBA00022553"/>
    </source>
</evidence>
<dbReference type="Pfam" id="PF00501">
    <property type="entry name" value="AMP-binding"/>
    <property type="match status" value="1"/>
</dbReference>
<dbReference type="InterPro" id="IPR009081">
    <property type="entry name" value="PP-bd_ACP"/>
</dbReference>
<keyword evidence="2" id="KW-0597">Phosphoprotein</keyword>
<dbReference type="InterPro" id="IPR010071">
    <property type="entry name" value="AA_adenyl_dom"/>
</dbReference>
<feature type="region of interest" description="Disordered" evidence="3">
    <location>
        <begin position="323"/>
        <end position="342"/>
    </location>
</feature>
<dbReference type="SMART" id="SM00823">
    <property type="entry name" value="PKS_PP"/>
    <property type="match status" value="1"/>
</dbReference>
<reference evidence="5" key="1">
    <citation type="submission" date="2022-05" db="EMBL/GenBank/DDBJ databases">
        <authorList>
            <person name="Tuo L."/>
        </authorList>
    </citation>
    <scope>NUCLEOTIDE SEQUENCE</scope>
    <source>
        <strain evidence="5">BSK12Z-4</strain>
    </source>
</reference>
<protein>
    <submittedName>
        <fullName evidence="5">Non-ribosomal peptide synthetase</fullName>
    </submittedName>
</protein>
<dbReference type="AlphaFoldDB" id="A0A9X2IH28"/>
<feature type="domain" description="Carrier" evidence="4">
    <location>
        <begin position="519"/>
        <end position="595"/>
    </location>
</feature>
<dbReference type="PANTHER" id="PTHR45527">
    <property type="entry name" value="NONRIBOSOMAL PEPTIDE SYNTHETASE"/>
    <property type="match status" value="1"/>
</dbReference>
<evidence type="ECO:0000256" key="1">
    <source>
        <dbReference type="ARBA" id="ARBA00022450"/>
    </source>
</evidence>
<dbReference type="Gene3D" id="1.10.1200.10">
    <property type="entry name" value="ACP-like"/>
    <property type="match status" value="1"/>
</dbReference>
<comment type="caution">
    <text evidence="5">The sequence shown here is derived from an EMBL/GenBank/DDBJ whole genome shotgun (WGS) entry which is preliminary data.</text>
</comment>
<dbReference type="GO" id="GO:0043041">
    <property type="term" value="P:amino acid activation for nonribosomal peptide biosynthetic process"/>
    <property type="evidence" value="ECO:0007669"/>
    <property type="project" value="TreeGrafter"/>
</dbReference>
<evidence type="ECO:0000259" key="4">
    <source>
        <dbReference type="PROSITE" id="PS50075"/>
    </source>
</evidence>
<dbReference type="GO" id="GO:0031177">
    <property type="term" value="F:phosphopantetheine binding"/>
    <property type="evidence" value="ECO:0007669"/>
    <property type="project" value="InterPro"/>
</dbReference>
<dbReference type="SUPFAM" id="SSF47336">
    <property type="entry name" value="ACP-like"/>
    <property type="match status" value="1"/>
</dbReference>
<dbReference type="Proteomes" id="UP001139485">
    <property type="component" value="Unassembled WGS sequence"/>
</dbReference>
<dbReference type="InterPro" id="IPR020845">
    <property type="entry name" value="AMP-binding_CS"/>
</dbReference>
<keyword evidence="6" id="KW-1185">Reference proteome</keyword>
<evidence type="ECO:0000256" key="3">
    <source>
        <dbReference type="SAM" id="MobiDB-lite"/>
    </source>
</evidence>
<dbReference type="Pfam" id="PF13193">
    <property type="entry name" value="AMP-binding_C"/>
    <property type="match status" value="1"/>
</dbReference>
<dbReference type="Gene3D" id="3.40.50.980">
    <property type="match status" value="2"/>
</dbReference>
<dbReference type="SUPFAM" id="SSF56801">
    <property type="entry name" value="Acetyl-CoA synthetase-like"/>
    <property type="match status" value="1"/>
</dbReference>